<dbReference type="PANTHER" id="PTHR46401:SF2">
    <property type="entry name" value="GLYCOSYLTRANSFERASE WBBK-RELATED"/>
    <property type="match status" value="1"/>
</dbReference>
<dbReference type="InterPro" id="IPR001296">
    <property type="entry name" value="Glyco_trans_1"/>
</dbReference>
<keyword evidence="5" id="KW-1185">Reference proteome</keyword>
<feature type="domain" description="Glycosyltransferase subfamily 4-like N-terminal" evidence="3">
    <location>
        <begin position="14"/>
        <end position="166"/>
    </location>
</feature>
<dbReference type="Pfam" id="PF00534">
    <property type="entry name" value="Glycos_transf_1"/>
    <property type="match status" value="1"/>
</dbReference>
<dbReference type="Pfam" id="PF13439">
    <property type="entry name" value="Glyco_transf_4"/>
    <property type="match status" value="1"/>
</dbReference>
<evidence type="ECO:0000259" key="2">
    <source>
        <dbReference type="Pfam" id="PF00534"/>
    </source>
</evidence>
<dbReference type="Proteomes" id="UP000468717">
    <property type="component" value="Unassembled WGS sequence"/>
</dbReference>
<reference evidence="4 5" key="1">
    <citation type="submission" date="2019-10" db="EMBL/GenBank/DDBJ databases">
        <title>Three novel species isolated from a subtropical stream in China.</title>
        <authorList>
            <person name="Lu H."/>
        </authorList>
    </citation>
    <scope>NUCLEOTIDE SEQUENCE [LARGE SCALE GENOMIC DNA]</scope>
    <source>
        <strain evidence="4 5">FT13W</strain>
    </source>
</reference>
<dbReference type="GO" id="GO:0009103">
    <property type="term" value="P:lipopolysaccharide biosynthetic process"/>
    <property type="evidence" value="ECO:0007669"/>
    <property type="project" value="TreeGrafter"/>
</dbReference>
<accession>A0A6I1I316</accession>
<comment type="caution">
    <text evidence="4">The sequence shown here is derived from an EMBL/GenBank/DDBJ whole genome shotgun (WGS) entry which is preliminary data.</text>
</comment>
<keyword evidence="1 4" id="KW-0808">Transferase</keyword>
<dbReference type="GO" id="GO:0016757">
    <property type="term" value="F:glycosyltransferase activity"/>
    <property type="evidence" value="ECO:0007669"/>
    <property type="project" value="InterPro"/>
</dbReference>
<dbReference type="CDD" id="cd03809">
    <property type="entry name" value="GT4_MtfB-like"/>
    <property type="match status" value="1"/>
</dbReference>
<sequence length="356" mass="39985">MRILIDGFLIGKPRGLGRYVRELINALKLHAPDDFEIIVAIPRGTELPDFLKSEKIIYREFTRFPYPIWEQFVIPYLVFNLKADICHCPYNTIPFFRMSAKYVVTIHDLIFQDSLGQGWYQNFGNLYRRLMLKSIEHRPPVVVTVSNESASVIQRSIGLNSHVMYTPTETVGLDHCQSSEKINKAEKLLLHIGGTAAHKNTVRVIQAFKLANITGSKLVVLGMDVSSEIAQQYVASDTIFPGWVEDEQIVDLFSEADILIFPSLVEGYGLPIIEGFTAGVPVLTSDRPPMSEIAGDAAYLINPESVEEMAAGMRLLLSDKQLAFDMVSKGTERLSIINSRAICHDLSRVYRNMMSA</sequence>
<dbReference type="SUPFAM" id="SSF53756">
    <property type="entry name" value="UDP-Glycosyltransferase/glycogen phosphorylase"/>
    <property type="match status" value="1"/>
</dbReference>
<feature type="domain" description="Glycosyl transferase family 1" evidence="2">
    <location>
        <begin position="179"/>
        <end position="332"/>
    </location>
</feature>
<gene>
    <name evidence="4" type="ORF">GCN75_08115</name>
</gene>
<evidence type="ECO:0000313" key="4">
    <source>
        <dbReference type="EMBL" id="KAB8065334.1"/>
    </source>
</evidence>
<dbReference type="AlphaFoldDB" id="A0A6I1I316"/>
<protein>
    <submittedName>
        <fullName evidence="4">Glycosyltransferase</fullName>
    </submittedName>
</protein>
<dbReference type="PANTHER" id="PTHR46401">
    <property type="entry name" value="GLYCOSYLTRANSFERASE WBBK-RELATED"/>
    <property type="match status" value="1"/>
</dbReference>
<organism evidence="4 5">
    <name type="scientific">Janthinobacterium violaceinigrum</name>
    <dbReference type="NCBI Taxonomy" id="2654252"/>
    <lineage>
        <taxon>Bacteria</taxon>
        <taxon>Pseudomonadati</taxon>
        <taxon>Pseudomonadota</taxon>
        <taxon>Betaproteobacteria</taxon>
        <taxon>Burkholderiales</taxon>
        <taxon>Oxalobacteraceae</taxon>
        <taxon>Janthinobacterium</taxon>
    </lineage>
</organism>
<dbReference type="InterPro" id="IPR028098">
    <property type="entry name" value="Glyco_trans_4-like_N"/>
</dbReference>
<proteinExistence type="predicted"/>
<evidence type="ECO:0000259" key="3">
    <source>
        <dbReference type="Pfam" id="PF13439"/>
    </source>
</evidence>
<name>A0A6I1I316_9BURK</name>
<evidence type="ECO:0000256" key="1">
    <source>
        <dbReference type="ARBA" id="ARBA00022679"/>
    </source>
</evidence>
<dbReference type="RefSeq" id="WP_152282108.1">
    <property type="nucleotide sequence ID" value="NZ_WFLI01000007.1"/>
</dbReference>
<dbReference type="EMBL" id="WFLI01000007">
    <property type="protein sequence ID" value="KAB8065334.1"/>
    <property type="molecule type" value="Genomic_DNA"/>
</dbReference>
<dbReference type="Gene3D" id="3.40.50.2000">
    <property type="entry name" value="Glycogen Phosphorylase B"/>
    <property type="match status" value="2"/>
</dbReference>
<evidence type="ECO:0000313" key="5">
    <source>
        <dbReference type="Proteomes" id="UP000468717"/>
    </source>
</evidence>